<dbReference type="Proteomes" id="UP000010473">
    <property type="component" value="Plasmid pSTA7437.03"/>
</dbReference>
<keyword evidence="2" id="KW-1185">Reference proteome</keyword>
<reference evidence="2" key="1">
    <citation type="journal article" date="2013" name="Proc. Natl. Acad. Sci. U.S.A.">
        <title>Improving the coverage of the cyanobacterial phylum using diversity-driven genome sequencing.</title>
        <authorList>
            <person name="Shih P.M."/>
            <person name="Wu D."/>
            <person name="Latifi A."/>
            <person name="Axen S.D."/>
            <person name="Fewer D.P."/>
            <person name="Talla E."/>
            <person name="Calteau A."/>
            <person name="Cai F."/>
            <person name="Tandeau de Marsac N."/>
            <person name="Rippka R."/>
            <person name="Herdman M."/>
            <person name="Sivonen K."/>
            <person name="Coursin T."/>
            <person name="Laurent T."/>
            <person name="Goodwin L."/>
            <person name="Nolan M."/>
            <person name="Davenport K.W."/>
            <person name="Han C.S."/>
            <person name="Rubin E.M."/>
            <person name="Eisen J.A."/>
            <person name="Woyke T."/>
            <person name="Gugger M."/>
            <person name="Kerfeld C.A."/>
        </authorList>
    </citation>
    <scope>NUCLEOTIDE SEQUENCE [LARGE SCALE GENOMIC DNA]</scope>
    <source>
        <strain evidence="2">ATCC 29371 / PCC 7437</strain>
        <plasmid evidence="2">Plasmid pSTA7437.03</plasmid>
    </source>
</reference>
<organism evidence="1 2">
    <name type="scientific">Stanieria cyanosphaera (strain ATCC 29371 / PCC 7437)</name>
    <dbReference type="NCBI Taxonomy" id="111780"/>
    <lineage>
        <taxon>Bacteria</taxon>
        <taxon>Bacillati</taxon>
        <taxon>Cyanobacteriota</taxon>
        <taxon>Cyanophyceae</taxon>
        <taxon>Pleurocapsales</taxon>
        <taxon>Dermocarpellaceae</taxon>
        <taxon>Stanieria</taxon>
    </lineage>
</organism>
<dbReference type="RefSeq" id="WP_015195726.1">
    <property type="nucleotide sequence ID" value="NC_019750.1"/>
</dbReference>
<proteinExistence type="predicted"/>
<keyword evidence="1" id="KW-0614">Plasmid</keyword>
<protein>
    <submittedName>
        <fullName evidence="1">Uncharacterized protein</fullName>
    </submittedName>
</protein>
<dbReference type="KEGG" id="scs:Sta7437_4923"/>
<dbReference type="EMBL" id="CP003656">
    <property type="protein sequence ID" value="AFZ38350.1"/>
    <property type="molecule type" value="Genomic_DNA"/>
</dbReference>
<gene>
    <name evidence="1" type="ordered locus">Sta7437_4923</name>
</gene>
<accession>K9Y0J9</accession>
<evidence type="ECO:0000313" key="1">
    <source>
        <dbReference type="EMBL" id="AFZ38350.1"/>
    </source>
</evidence>
<geneLocation type="plasmid" evidence="1 2">
    <name>pSTA7437.03</name>
</geneLocation>
<evidence type="ECO:0000313" key="2">
    <source>
        <dbReference type="Proteomes" id="UP000010473"/>
    </source>
</evidence>
<sequence>MNQRNNEPSELETRLSSNAIDAVAKAFNLGMSPQELKEFKQQTIADAQAIINEWEIEQCPLRDTEES</sequence>
<dbReference type="AlphaFoldDB" id="K9Y0J9"/>
<dbReference type="OrthoDB" id="9872641at2"/>
<dbReference type="HOGENOM" id="CLU_2810331_0_0_3"/>
<name>K9Y0J9_STAC7</name>